<dbReference type="Pfam" id="PF12796">
    <property type="entry name" value="Ank_2"/>
    <property type="match status" value="2"/>
</dbReference>
<dbReference type="EMBL" id="JAVREH010000007">
    <property type="protein sequence ID" value="MDT0261272.1"/>
    <property type="molecule type" value="Genomic_DNA"/>
</dbReference>
<dbReference type="RefSeq" id="WP_311422429.1">
    <property type="nucleotide sequence ID" value="NZ_JAVREH010000007.1"/>
</dbReference>
<organism evidence="4 5">
    <name type="scientific">Jatrophihabitans lederbergiae</name>
    <dbReference type="NCBI Taxonomy" id="3075547"/>
    <lineage>
        <taxon>Bacteria</taxon>
        <taxon>Bacillati</taxon>
        <taxon>Actinomycetota</taxon>
        <taxon>Actinomycetes</taxon>
        <taxon>Jatrophihabitantales</taxon>
        <taxon>Jatrophihabitantaceae</taxon>
        <taxon>Jatrophihabitans</taxon>
    </lineage>
</organism>
<accession>A0ABU2J8G5</accession>
<dbReference type="InterPro" id="IPR002110">
    <property type="entry name" value="Ankyrin_rpt"/>
</dbReference>
<reference evidence="5" key="1">
    <citation type="submission" date="2023-07" db="EMBL/GenBank/DDBJ databases">
        <title>30 novel species of actinomycetes from the DSMZ collection.</title>
        <authorList>
            <person name="Nouioui I."/>
        </authorList>
    </citation>
    <scope>NUCLEOTIDE SEQUENCE [LARGE SCALE GENOMIC DNA]</scope>
    <source>
        <strain evidence="5">DSM 44399</strain>
    </source>
</reference>
<evidence type="ECO:0000313" key="5">
    <source>
        <dbReference type="Proteomes" id="UP001183176"/>
    </source>
</evidence>
<evidence type="ECO:0000256" key="1">
    <source>
        <dbReference type="ARBA" id="ARBA00022737"/>
    </source>
</evidence>
<comment type="caution">
    <text evidence="4">The sequence shown here is derived from an EMBL/GenBank/DDBJ whole genome shotgun (WGS) entry which is preliminary data.</text>
</comment>
<keyword evidence="1" id="KW-0677">Repeat</keyword>
<dbReference type="SMART" id="SM00248">
    <property type="entry name" value="ANK"/>
    <property type="match status" value="5"/>
</dbReference>
<sequence>MAEVNEFFAAIESGDVSCVRALLGRHPELLKAASPEGASPSLAALYAGHAHLADELAAQLGDLSVFEAAAFDDTERLGELMLADRAVIESWSPDGWQPLHLAAFFGRAEAARALLDADAPVAEPSRNELAVQPLHAAAAGQHSELVWILIASDAPVQARQRRGWTPLHSAVANADVDSILALLSAGADPDCVNDDGKSPLDLSPTDAVRSLLQGSELG</sequence>
<dbReference type="Gene3D" id="1.25.40.20">
    <property type="entry name" value="Ankyrin repeat-containing domain"/>
    <property type="match status" value="1"/>
</dbReference>
<feature type="repeat" description="ANK" evidence="3">
    <location>
        <begin position="162"/>
        <end position="194"/>
    </location>
</feature>
<keyword evidence="2 3" id="KW-0040">ANK repeat</keyword>
<keyword evidence="5" id="KW-1185">Reference proteome</keyword>
<evidence type="ECO:0000256" key="2">
    <source>
        <dbReference type="ARBA" id="ARBA00023043"/>
    </source>
</evidence>
<dbReference type="InterPro" id="IPR036770">
    <property type="entry name" value="Ankyrin_rpt-contain_sf"/>
</dbReference>
<proteinExistence type="predicted"/>
<dbReference type="SUPFAM" id="SSF48403">
    <property type="entry name" value="Ankyrin repeat"/>
    <property type="match status" value="1"/>
</dbReference>
<dbReference type="PANTHER" id="PTHR24171">
    <property type="entry name" value="ANKYRIN REPEAT DOMAIN-CONTAINING PROTEIN 39-RELATED"/>
    <property type="match status" value="1"/>
</dbReference>
<protein>
    <submittedName>
        <fullName evidence="4">Ankyrin repeat domain-containing protein</fullName>
    </submittedName>
</protein>
<feature type="repeat" description="ANK" evidence="3">
    <location>
        <begin position="94"/>
        <end position="126"/>
    </location>
</feature>
<dbReference type="Proteomes" id="UP001183176">
    <property type="component" value="Unassembled WGS sequence"/>
</dbReference>
<name>A0ABU2J8G5_9ACTN</name>
<dbReference type="PROSITE" id="PS50297">
    <property type="entry name" value="ANK_REP_REGION"/>
    <property type="match status" value="2"/>
</dbReference>
<gene>
    <name evidence="4" type="ORF">RM423_07675</name>
</gene>
<dbReference type="PANTHER" id="PTHR24171:SF8">
    <property type="entry name" value="BRCA1-ASSOCIATED RING DOMAIN PROTEIN 1"/>
    <property type="match status" value="1"/>
</dbReference>
<evidence type="ECO:0000256" key="3">
    <source>
        <dbReference type="PROSITE-ProRule" id="PRU00023"/>
    </source>
</evidence>
<evidence type="ECO:0000313" key="4">
    <source>
        <dbReference type="EMBL" id="MDT0261272.1"/>
    </source>
</evidence>
<dbReference type="PROSITE" id="PS50088">
    <property type="entry name" value="ANK_REPEAT"/>
    <property type="match status" value="2"/>
</dbReference>